<dbReference type="PRINTS" id="PR00173">
    <property type="entry name" value="EDTRNSPORT"/>
</dbReference>
<dbReference type="eggNOG" id="COG4211">
    <property type="taxonomic scope" value="Bacteria"/>
</dbReference>
<dbReference type="PANTHER" id="PTHR32196:SF18">
    <property type="entry name" value="GALACTOSE_METHYL GALACTOSIDE IMPORT PERMEASE PROTEIN MGLC"/>
    <property type="match status" value="1"/>
</dbReference>
<feature type="transmembrane region" description="Helical" evidence="6">
    <location>
        <begin position="53"/>
        <end position="74"/>
    </location>
</feature>
<keyword evidence="3 6" id="KW-0812">Transmembrane</keyword>
<evidence type="ECO:0000313" key="7">
    <source>
        <dbReference type="EMBL" id="ADK80365.1"/>
    </source>
</evidence>
<reference evidence="7 8" key="1">
    <citation type="journal article" date="2010" name="Stand. Genomic Sci.">
        <title>Complete genome sequence of Spirochaeta smaragdinae type strain (SEBR 4228).</title>
        <authorList>
            <person name="Mavromatis K."/>
            <person name="Yasawong M."/>
            <person name="Chertkov O."/>
            <person name="Lapidus A."/>
            <person name="Lucas S."/>
            <person name="Nolan M."/>
            <person name="Del Rio T.G."/>
            <person name="Tice H."/>
            <person name="Cheng J.F."/>
            <person name="Pitluck S."/>
            <person name="Liolios K."/>
            <person name="Ivanova N."/>
            <person name="Tapia R."/>
            <person name="Han C."/>
            <person name="Bruce D."/>
            <person name="Goodwin L."/>
            <person name="Pati A."/>
            <person name="Chen A."/>
            <person name="Palaniappan K."/>
            <person name="Land M."/>
            <person name="Hauser L."/>
            <person name="Chang Y.J."/>
            <person name="Jeffries C.D."/>
            <person name="Detter J.C."/>
            <person name="Rohde M."/>
            <person name="Brambilla E."/>
            <person name="Spring S."/>
            <person name="Goker M."/>
            <person name="Sikorski J."/>
            <person name="Woyke T."/>
            <person name="Bristow J."/>
            <person name="Eisen J.A."/>
            <person name="Markowitz V."/>
            <person name="Hugenholtz P."/>
            <person name="Klenk H.P."/>
            <person name="Kyrpides N.C."/>
        </authorList>
    </citation>
    <scope>NUCLEOTIDE SEQUENCE [LARGE SCALE GENOMIC DNA]</scope>
    <source>
        <strain evidence="8">DSM 11293 / JCM 15392 / SEBR 4228</strain>
    </source>
</reference>
<dbReference type="STRING" id="573413.Spirs_1238"/>
<evidence type="ECO:0000256" key="2">
    <source>
        <dbReference type="ARBA" id="ARBA00022475"/>
    </source>
</evidence>
<dbReference type="EMBL" id="CP002116">
    <property type="protein sequence ID" value="ADK80365.1"/>
    <property type="molecule type" value="Genomic_DNA"/>
</dbReference>
<keyword evidence="2" id="KW-1003">Cell membrane</keyword>
<dbReference type="Proteomes" id="UP000002318">
    <property type="component" value="Chromosome"/>
</dbReference>
<dbReference type="NCBIfam" id="NF007014">
    <property type="entry name" value="PRK09478.1"/>
    <property type="match status" value="1"/>
</dbReference>
<evidence type="ECO:0000256" key="3">
    <source>
        <dbReference type="ARBA" id="ARBA00022692"/>
    </source>
</evidence>
<feature type="transmembrane region" description="Helical" evidence="6">
    <location>
        <begin position="308"/>
        <end position="332"/>
    </location>
</feature>
<feature type="transmembrane region" description="Helical" evidence="6">
    <location>
        <begin position="111"/>
        <end position="135"/>
    </location>
</feature>
<feature type="transmembrane region" description="Helical" evidence="6">
    <location>
        <begin position="273"/>
        <end position="301"/>
    </location>
</feature>
<proteinExistence type="predicted"/>
<dbReference type="AlphaFoldDB" id="E1R2T3"/>
<keyword evidence="4 6" id="KW-1133">Transmembrane helix</keyword>
<feature type="transmembrane region" description="Helical" evidence="6">
    <location>
        <begin position="81"/>
        <end position="99"/>
    </location>
</feature>
<protein>
    <submittedName>
        <fullName evidence="7">Inner-membrane translocator</fullName>
    </submittedName>
</protein>
<dbReference type="CDD" id="cd06579">
    <property type="entry name" value="TM_PBP1_transp_AraH_like"/>
    <property type="match status" value="1"/>
</dbReference>
<evidence type="ECO:0000256" key="1">
    <source>
        <dbReference type="ARBA" id="ARBA00004651"/>
    </source>
</evidence>
<feature type="transmembrane region" description="Helical" evidence="6">
    <location>
        <begin position="142"/>
        <end position="161"/>
    </location>
</feature>
<dbReference type="GO" id="GO:0022857">
    <property type="term" value="F:transmembrane transporter activity"/>
    <property type="evidence" value="ECO:0007669"/>
    <property type="project" value="InterPro"/>
</dbReference>
<dbReference type="KEGG" id="ssm:Spirs_1238"/>
<dbReference type="RefSeq" id="WP_013253829.1">
    <property type="nucleotide sequence ID" value="NC_014364.1"/>
</dbReference>
<comment type="subcellular location">
    <subcellularLocation>
        <location evidence="1">Cell membrane</location>
        <topology evidence="1">Multi-pass membrane protein</topology>
    </subcellularLocation>
</comment>
<feature type="transmembrane region" description="Helical" evidence="6">
    <location>
        <begin position="235"/>
        <end position="253"/>
    </location>
</feature>
<keyword evidence="8" id="KW-1185">Reference proteome</keyword>
<dbReference type="HOGENOM" id="CLU_028880_1_0_12"/>
<evidence type="ECO:0000256" key="5">
    <source>
        <dbReference type="ARBA" id="ARBA00023136"/>
    </source>
</evidence>
<name>E1R2T3_SEDSS</name>
<evidence type="ECO:0000256" key="6">
    <source>
        <dbReference type="SAM" id="Phobius"/>
    </source>
</evidence>
<feature type="transmembrane region" description="Helical" evidence="6">
    <location>
        <begin position="22"/>
        <end position="41"/>
    </location>
</feature>
<dbReference type="PANTHER" id="PTHR32196">
    <property type="entry name" value="ABC TRANSPORTER PERMEASE PROTEIN YPHD-RELATED-RELATED"/>
    <property type="match status" value="1"/>
</dbReference>
<accession>E1R2T3</accession>
<feature type="transmembrane region" description="Helical" evidence="6">
    <location>
        <begin position="187"/>
        <end position="206"/>
    </location>
</feature>
<keyword evidence="5 6" id="KW-0472">Membrane</keyword>
<evidence type="ECO:0000256" key="4">
    <source>
        <dbReference type="ARBA" id="ARBA00022989"/>
    </source>
</evidence>
<organism evidence="7 8">
    <name type="scientific">Sediminispirochaeta smaragdinae (strain DSM 11293 / JCM 15392 / SEBR 4228)</name>
    <name type="common">Spirochaeta smaragdinae</name>
    <dbReference type="NCBI Taxonomy" id="573413"/>
    <lineage>
        <taxon>Bacteria</taxon>
        <taxon>Pseudomonadati</taxon>
        <taxon>Spirochaetota</taxon>
        <taxon>Spirochaetia</taxon>
        <taxon>Spirochaetales</taxon>
        <taxon>Spirochaetaceae</taxon>
        <taxon>Sediminispirochaeta</taxon>
    </lineage>
</organism>
<dbReference type="Pfam" id="PF02653">
    <property type="entry name" value="BPD_transp_2"/>
    <property type="match status" value="1"/>
</dbReference>
<dbReference type="InterPro" id="IPR001851">
    <property type="entry name" value="ABC_transp_permease"/>
</dbReference>
<dbReference type="GO" id="GO:0005886">
    <property type="term" value="C:plasma membrane"/>
    <property type="evidence" value="ECO:0007669"/>
    <property type="project" value="UniProtKB-SubCell"/>
</dbReference>
<gene>
    <name evidence="7" type="ordered locus">Spirs_1238</name>
</gene>
<evidence type="ECO:0000313" key="8">
    <source>
        <dbReference type="Proteomes" id="UP000002318"/>
    </source>
</evidence>
<sequence length="341" mass="36535">MDGMANEQIEKIKRRRKIRAKLMDNAIYIVLASLIIIITAIDPTFLSFKNFKFIFTQASTRMILALGVAGIIVLAGCDLAIGRFVGLSAVISASMMQVLDNPNIVFPGLDIPVIVPVLLVTLICGLISLVNGLVVTKLSVTAFIATLGMQMILYGLTSTYYEQVCGASPVGSLKDSFTNFAQGEVLGIPYLIIYATIIAVLMWFIWTKTKLGRHLFAIGNNEEAAKVSGVNIHKTILIIYLIAGFLYGFAGALEVGRTGSATNNLGNGYELDAIAACVVGGVSLLGGVGNILGIVIGVIIFQVINYGLVYISVSPYMLYIIKGAIVILAVAVDAQKYVKRQ</sequence>